<evidence type="ECO:0000256" key="1">
    <source>
        <dbReference type="SAM" id="MobiDB-lite"/>
    </source>
</evidence>
<feature type="region of interest" description="Disordered" evidence="1">
    <location>
        <begin position="44"/>
        <end position="74"/>
    </location>
</feature>
<dbReference type="HOGENOM" id="CLU_2775456_0_0_1"/>
<feature type="non-terminal residue" evidence="3">
    <location>
        <position position="74"/>
    </location>
</feature>
<dbReference type="Proteomes" id="UP000054549">
    <property type="component" value="Unassembled WGS sequence"/>
</dbReference>
<evidence type="ECO:0000313" key="4">
    <source>
        <dbReference type="Proteomes" id="UP000054549"/>
    </source>
</evidence>
<protein>
    <submittedName>
        <fullName evidence="3">Uncharacterized protein</fullName>
    </submittedName>
</protein>
<evidence type="ECO:0000256" key="2">
    <source>
        <dbReference type="SAM" id="SignalP"/>
    </source>
</evidence>
<reference evidence="3 4" key="1">
    <citation type="submission" date="2014-04" db="EMBL/GenBank/DDBJ databases">
        <title>Evolutionary Origins and Diversification of the Mycorrhizal Mutualists.</title>
        <authorList>
            <consortium name="DOE Joint Genome Institute"/>
            <consortium name="Mycorrhizal Genomics Consortium"/>
            <person name="Kohler A."/>
            <person name="Kuo A."/>
            <person name="Nagy L.G."/>
            <person name="Floudas D."/>
            <person name="Copeland A."/>
            <person name="Barry K.W."/>
            <person name="Cichocki N."/>
            <person name="Veneault-Fourrey C."/>
            <person name="LaButti K."/>
            <person name="Lindquist E.A."/>
            <person name="Lipzen A."/>
            <person name="Lundell T."/>
            <person name="Morin E."/>
            <person name="Murat C."/>
            <person name="Riley R."/>
            <person name="Ohm R."/>
            <person name="Sun H."/>
            <person name="Tunlid A."/>
            <person name="Henrissat B."/>
            <person name="Grigoriev I.V."/>
            <person name="Hibbett D.S."/>
            <person name="Martin F."/>
        </authorList>
    </citation>
    <scope>NUCLEOTIDE SEQUENCE [LARGE SCALE GENOMIC DNA]</scope>
    <source>
        <strain evidence="3 4">Koide BX008</strain>
    </source>
</reference>
<feature type="signal peptide" evidence="2">
    <location>
        <begin position="1"/>
        <end position="18"/>
    </location>
</feature>
<name>A0A0C2S3N2_AMAMK</name>
<dbReference type="EMBL" id="KN818376">
    <property type="protein sequence ID" value="KIL57280.1"/>
    <property type="molecule type" value="Genomic_DNA"/>
</dbReference>
<keyword evidence="2" id="KW-0732">Signal</keyword>
<keyword evidence="4" id="KW-1185">Reference proteome</keyword>
<evidence type="ECO:0000313" key="3">
    <source>
        <dbReference type="EMBL" id="KIL57280.1"/>
    </source>
</evidence>
<sequence>MKLTTAAVLAFTCASALANSVPYGETAVYARDLYERGSGEARGALGSFEKRRGHGSHGGPSLSKPIASQSTVQN</sequence>
<proteinExistence type="predicted"/>
<organism evidence="3 4">
    <name type="scientific">Amanita muscaria (strain Koide BX008)</name>
    <dbReference type="NCBI Taxonomy" id="946122"/>
    <lineage>
        <taxon>Eukaryota</taxon>
        <taxon>Fungi</taxon>
        <taxon>Dikarya</taxon>
        <taxon>Basidiomycota</taxon>
        <taxon>Agaricomycotina</taxon>
        <taxon>Agaricomycetes</taxon>
        <taxon>Agaricomycetidae</taxon>
        <taxon>Agaricales</taxon>
        <taxon>Pluteineae</taxon>
        <taxon>Amanitaceae</taxon>
        <taxon>Amanita</taxon>
    </lineage>
</organism>
<dbReference type="AlphaFoldDB" id="A0A0C2S3N2"/>
<accession>A0A0C2S3N2</accession>
<dbReference type="InParanoid" id="A0A0C2S3N2"/>
<feature type="chain" id="PRO_5002155277" evidence="2">
    <location>
        <begin position="19"/>
        <end position="74"/>
    </location>
</feature>
<gene>
    <name evidence="3" type="ORF">M378DRAFT_171950</name>
</gene>